<name>F6EUG8_SPHCR</name>
<evidence type="ECO:0000313" key="2">
    <source>
        <dbReference type="EMBL" id="AEG47862.1"/>
    </source>
</evidence>
<dbReference type="EMBL" id="CP002798">
    <property type="protein sequence ID" value="AEG47862.1"/>
    <property type="molecule type" value="Genomic_DNA"/>
</dbReference>
<dbReference type="KEGG" id="sch:Sphch_0161"/>
<feature type="transmembrane region" description="Helical" evidence="1">
    <location>
        <begin position="77"/>
        <end position="102"/>
    </location>
</feature>
<keyword evidence="1" id="KW-0812">Transmembrane</keyword>
<dbReference type="AlphaFoldDB" id="F6EUG8"/>
<dbReference type="Proteomes" id="UP000007150">
    <property type="component" value="Chromosome 1"/>
</dbReference>
<feature type="transmembrane region" description="Helical" evidence="1">
    <location>
        <begin position="12"/>
        <end position="30"/>
    </location>
</feature>
<reference evidence="2 3" key="1">
    <citation type="submission" date="2011-05" db="EMBL/GenBank/DDBJ databases">
        <title>Complete sequence of chromosome 1 of Sphingobium chlorophenolicum L-1.</title>
        <authorList>
            <consortium name="US DOE Joint Genome Institute"/>
            <person name="Lucas S."/>
            <person name="Han J."/>
            <person name="Lapidus A."/>
            <person name="Cheng J.-F."/>
            <person name="Goodwin L."/>
            <person name="Pitluck S."/>
            <person name="Peters L."/>
            <person name="Daligault H."/>
            <person name="Han C."/>
            <person name="Tapia R."/>
            <person name="Land M."/>
            <person name="Hauser L."/>
            <person name="Kyrpides N."/>
            <person name="Ivanova N."/>
            <person name="Pagani I."/>
            <person name="Turner P."/>
            <person name="Copley S."/>
            <person name="Woyke T."/>
        </authorList>
    </citation>
    <scope>NUCLEOTIDE SEQUENCE [LARGE SCALE GENOMIC DNA]</scope>
    <source>
        <strain evidence="2 3">L-1</strain>
    </source>
</reference>
<dbReference type="HOGENOM" id="CLU_081195_0_0_5"/>
<feature type="transmembrane region" description="Helical" evidence="1">
    <location>
        <begin position="237"/>
        <end position="258"/>
    </location>
</feature>
<dbReference type="PANTHER" id="PTHR39419">
    <property type="entry name" value="SLL0814 PROTEIN"/>
    <property type="match status" value="1"/>
</dbReference>
<evidence type="ECO:0008006" key="4">
    <source>
        <dbReference type="Google" id="ProtNLM"/>
    </source>
</evidence>
<evidence type="ECO:0000313" key="3">
    <source>
        <dbReference type="Proteomes" id="UP000007150"/>
    </source>
</evidence>
<dbReference type="Pfam" id="PF04240">
    <property type="entry name" value="Caroten_synth"/>
    <property type="match status" value="1"/>
</dbReference>
<keyword evidence="1" id="KW-1133">Transmembrane helix</keyword>
<feature type="transmembrane region" description="Helical" evidence="1">
    <location>
        <begin position="114"/>
        <end position="132"/>
    </location>
</feature>
<keyword evidence="1" id="KW-0472">Membrane</keyword>
<gene>
    <name evidence="2" type="ORF">Sphch_0161</name>
</gene>
<feature type="transmembrane region" description="Helical" evidence="1">
    <location>
        <begin position="152"/>
        <end position="177"/>
    </location>
</feature>
<proteinExistence type="predicted"/>
<protein>
    <recommendedName>
        <fullName evidence="4">Carotenoid biosynthesis protein</fullName>
    </recommendedName>
</protein>
<dbReference type="InterPro" id="IPR007354">
    <property type="entry name" value="CruF-like"/>
</dbReference>
<accession>F6EUG8</accession>
<organism evidence="2 3">
    <name type="scientific">Sphingobium chlorophenolicum L-1</name>
    <dbReference type="NCBI Taxonomy" id="690566"/>
    <lineage>
        <taxon>Bacteria</taxon>
        <taxon>Pseudomonadati</taxon>
        <taxon>Pseudomonadota</taxon>
        <taxon>Alphaproteobacteria</taxon>
        <taxon>Sphingomonadales</taxon>
        <taxon>Sphingomonadaceae</taxon>
        <taxon>Sphingobium</taxon>
    </lineage>
</organism>
<dbReference type="STRING" id="690566.Sphch_0161"/>
<dbReference type="PANTHER" id="PTHR39419:SF1">
    <property type="entry name" value="SLL0814 PROTEIN"/>
    <property type="match status" value="1"/>
</dbReference>
<evidence type="ECO:0000256" key="1">
    <source>
        <dbReference type="SAM" id="Phobius"/>
    </source>
</evidence>
<feature type="transmembrane region" description="Helical" evidence="1">
    <location>
        <begin position="37"/>
        <end position="57"/>
    </location>
</feature>
<keyword evidence="3" id="KW-1185">Reference proteome</keyword>
<sequence length="266" mass="28012">MTPIRDPSWGALIGAAQLAALVAFGMVHGSTGYGPRAIIGMFAAIVLVSNLFENLSIETGFPFGFFHHEVAMGPKMFNVPIMVGPAYFAVSYLAWITASQLLGLSDERPSQCETVAIAVAGSLILMGFDATVDPRGSTVLHYWTYAKGGGFFGVPFSNFLGWLLVGFVALLAGGNVLTKMRPTPPLVADKLWRIQPPLLLACQPLPLVMAWGNSPNMTFTDPAGTIWQTANVLEGSVVVGLVSCVAFGVCGLLSALLAGPAPLRNG</sequence>